<sequence>MTTTNPPSSSTIPESQPAPSRDRHLTLIRTTDTHPPHHAHFDVPEGKVEVEGEDDKGLSATGANVLPVVDIEHVPVDDDPREWSTRKKTIVLYMMTIGVLGPLIAPSIYNPVIDEVKADLHATDTQVGLSISMYILFQGWMPLIWASSAEIIGRKPIYLASYGLYVVACIVASRASTMPVLIAMRCLQATGSAAVVAVGAGSLADIFEVHERGQKLGLFYGMPLLGPAIGPLIGGALGNAFGWRATLYFLAAFAAVIEVMFLFFPDTWRKERSRVYQQAMERAIKRALNHDEKRQRKLARGLDSKAPTPPFTPGAQTPYETDTKVQSIPTTRPEISVSTDTEANKVIVKRRWWQFGFGKGKEITQEEEETFRPTLRDVNPFPTMWSIYTKPTNIIILLSSGILFSGQYTITYTASITLARNPYSYSPIMIGVVILAFGVGSIFGSILGGRWSDRVLRRLKKANGGVSNPEMRLQSTVIGMPLVISAFLAYGWCADKHVHIAGIVVTLFFCGMGLMLIYSSTLAYLVDANPGRSASAVSCNSFMRGTFGCILSQVALPIQNAIGDGGLYTLFAGLLCLSCSGIGLLIWKGQEWRSPEHRFPWRSKKLDQQRQSESDGSINKRASMTGSTAVQSISASEEEDKSLTPIDGVGGVGVQVLDEKQRQKQT</sequence>
<feature type="transmembrane region" description="Helical" evidence="6">
    <location>
        <begin position="428"/>
        <end position="452"/>
    </location>
</feature>
<dbReference type="PANTHER" id="PTHR23502:SF5">
    <property type="entry name" value="QUINIDINE RESISTANCE PROTEIN 3"/>
    <property type="match status" value="1"/>
</dbReference>
<feature type="domain" description="Major facilitator superfamily (MFS) profile" evidence="7">
    <location>
        <begin position="91"/>
        <end position="590"/>
    </location>
</feature>
<keyword evidence="9" id="KW-1185">Reference proteome</keyword>
<feature type="compositionally biased region" description="Basic and acidic residues" evidence="5">
    <location>
        <begin position="603"/>
        <end position="613"/>
    </location>
</feature>
<feature type="compositionally biased region" description="Basic and acidic residues" evidence="5">
    <location>
        <begin position="657"/>
        <end position="666"/>
    </location>
</feature>
<feature type="region of interest" description="Disordered" evidence="5">
    <location>
        <begin position="1"/>
        <end position="60"/>
    </location>
</feature>
<feature type="transmembrane region" description="Helical" evidence="6">
    <location>
        <begin position="394"/>
        <end position="416"/>
    </location>
</feature>
<evidence type="ECO:0000313" key="9">
    <source>
        <dbReference type="Proteomes" id="UP000193986"/>
    </source>
</evidence>
<evidence type="ECO:0000259" key="7">
    <source>
        <dbReference type="PROSITE" id="PS50850"/>
    </source>
</evidence>
<dbReference type="CDD" id="cd17323">
    <property type="entry name" value="MFS_Tpo1_MDR_like"/>
    <property type="match status" value="1"/>
</dbReference>
<dbReference type="SUPFAM" id="SSF103473">
    <property type="entry name" value="MFS general substrate transporter"/>
    <property type="match status" value="1"/>
</dbReference>
<dbReference type="Gene3D" id="1.20.1250.20">
    <property type="entry name" value="MFS general substrate transporter like domains"/>
    <property type="match status" value="1"/>
</dbReference>
<evidence type="ECO:0000256" key="1">
    <source>
        <dbReference type="ARBA" id="ARBA00004141"/>
    </source>
</evidence>
<feature type="region of interest" description="Disordered" evidence="5">
    <location>
        <begin position="291"/>
        <end position="335"/>
    </location>
</feature>
<feature type="compositionally biased region" description="Polar residues" evidence="5">
    <location>
        <begin position="314"/>
        <end position="330"/>
    </location>
</feature>
<dbReference type="OrthoDB" id="2585655at2759"/>
<dbReference type="PANTHER" id="PTHR23502">
    <property type="entry name" value="MAJOR FACILITATOR SUPERFAMILY"/>
    <property type="match status" value="1"/>
</dbReference>
<evidence type="ECO:0000256" key="5">
    <source>
        <dbReference type="SAM" id="MobiDB-lite"/>
    </source>
</evidence>
<evidence type="ECO:0000256" key="2">
    <source>
        <dbReference type="ARBA" id="ARBA00022692"/>
    </source>
</evidence>
<feature type="transmembrane region" description="Helical" evidence="6">
    <location>
        <begin position="245"/>
        <end position="264"/>
    </location>
</feature>
<dbReference type="AlphaFoldDB" id="A0A1Y2BDL8"/>
<reference evidence="8 9" key="1">
    <citation type="submission" date="2016-07" db="EMBL/GenBank/DDBJ databases">
        <title>Pervasive Adenine N6-methylation of Active Genes in Fungi.</title>
        <authorList>
            <consortium name="DOE Joint Genome Institute"/>
            <person name="Mondo S.J."/>
            <person name="Dannebaum R.O."/>
            <person name="Kuo R.C."/>
            <person name="Labutti K."/>
            <person name="Haridas S."/>
            <person name="Kuo A."/>
            <person name="Salamov A."/>
            <person name="Ahrendt S.R."/>
            <person name="Lipzen A."/>
            <person name="Sullivan W."/>
            <person name="Andreopoulos W.B."/>
            <person name="Clum A."/>
            <person name="Lindquist E."/>
            <person name="Daum C."/>
            <person name="Ramamoorthy G.K."/>
            <person name="Gryganskyi A."/>
            <person name="Culley D."/>
            <person name="Magnuson J.K."/>
            <person name="James T.Y."/>
            <person name="O'Malley M.A."/>
            <person name="Stajich J.E."/>
            <person name="Spatafora J.W."/>
            <person name="Visel A."/>
            <person name="Grigoriev I.V."/>
        </authorList>
    </citation>
    <scope>NUCLEOTIDE SEQUENCE [LARGE SCALE GENOMIC DNA]</scope>
    <source>
        <strain evidence="8 9">68-887.2</strain>
    </source>
</reference>
<dbReference type="Pfam" id="PF07690">
    <property type="entry name" value="MFS_1"/>
    <property type="match status" value="1"/>
</dbReference>
<feature type="compositionally biased region" description="Basic and acidic residues" evidence="5">
    <location>
        <begin position="20"/>
        <end position="50"/>
    </location>
</feature>
<dbReference type="EMBL" id="MCFC01000008">
    <property type="protein sequence ID" value="ORY32921.1"/>
    <property type="molecule type" value="Genomic_DNA"/>
</dbReference>
<feature type="transmembrane region" description="Helical" evidence="6">
    <location>
        <begin position="90"/>
        <end position="109"/>
    </location>
</feature>
<feature type="region of interest" description="Disordered" evidence="5">
    <location>
        <begin position="603"/>
        <end position="666"/>
    </location>
</feature>
<dbReference type="InterPro" id="IPR020846">
    <property type="entry name" value="MFS_dom"/>
</dbReference>
<feature type="compositionally biased region" description="Polar residues" evidence="5">
    <location>
        <begin position="614"/>
        <end position="635"/>
    </location>
</feature>
<evidence type="ECO:0000256" key="4">
    <source>
        <dbReference type="ARBA" id="ARBA00023136"/>
    </source>
</evidence>
<dbReference type="PROSITE" id="PS50850">
    <property type="entry name" value="MFS"/>
    <property type="match status" value="1"/>
</dbReference>
<evidence type="ECO:0000313" key="8">
    <source>
        <dbReference type="EMBL" id="ORY32921.1"/>
    </source>
</evidence>
<gene>
    <name evidence="8" type="ORF">BCR39DRAFT_522387</name>
</gene>
<proteinExistence type="predicted"/>
<dbReference type="GO" id="GO:0005886">
    <property type="term" value="C:plasma membrane"/>
    <property type="evidence" value="ECO:0007669"/>
    <property type="project" value="TreeGrafter"/>
</dbReference>
<keyword evidence="4 6" id="KW-0472">Membrane</keyword>
<dbReference type="Proteomes" id="UP000193986">
    <property type="component" value="Unassembled WGS sequence"/>
</dbReference>
<feature type="transmembrane region" description="Helical" evidence="6">
    <location>
        <begin position="498"/>
        <end position="525"/>
    </location>
</feature>
<dbReference type="InterPro" id="IPR036259">
    <property type="entry name" value="MFS_trans_sf"/>
</dbReference>
<keyword evidence="2 6" id="KW-0812">Transmembrane</keyword>
<feature type="transmembrane region" description="Helical" evidence="6">
    <location>
        <begin position="182"/>
        <end position="204"/>
    </location>
</feature>
<accession>A0A1Y2BDL8</accession>
<feature type="transmembrane region" description="Helical" evidence="6">
    <location>
        <begin position="216"/>
        <end position="233"/>
    </location>
</feature>
<dbReference type="Gene3D" id="1.20.1720.10">
    <property type="entry name" value="Multidrug resistance protein D"/>
    <property type="match status" value="1"/>
</dbReference>
<feature type="transmembrane region" description="Helical" evidence="6">
    <location>
        <begin position="129"/>
        <end position="145"/>
    </location>
</feature>
<organism evidence="8 9">
    <name type="scientific">Naematelia encephala</name>
    <dbReference type="NCBI Taxonomy" id="71784"/>
    <lineage>
        <taxon>Eukaryota</taxon>
        <taxon>Fungi</taxon>
        <taxon>Dikarya</taxon>
        <taxon>Basidiomycota</taxon>
        <taxon>Agaricomycotina</taxon>
        <taxon>Tremellomycetes</taxon>
        <taxon>Tremellales</taxon>
        <taxon>Naemateliaceae</taxon>
        <taxon>Naematelia</taxon>
    </lineage>
</organism>
<comment type="subcellular location">
    <subcellularLocation>
        <location evidence="1">Membrane</location>
        <topology evidence="1">Multi-pass membrane protein</topology>
    </subcellularLocation>
</comment>
<name>A0A1Y2BDL8_9TREE</name>
<dbReference type="GO" id="GO:0022857">
    <property type="term" value="F:transmembrane transporter activity"/>
    <property type="evidence" value="ECO:0007669"/>
    <property type="project" value="InterPro"/>
</dbReference>
<evidence type="ECO:0000256" key="6">
    <source>
        <dbReference type="SAM" id="Phobius"/>
    </source>
</evidence>
<feature type="transmembrane region" description="Helical" evidence="6">
    <location>
        <begin position="568"/>
        <end position="587"/>
    </location>
</feature>
<dbReference type="InterPro" id="IPR011701">
    <property type="entry name" value="MFS"/>
</dbReference>
<protein>
    <submittedName>
        <fullName evidence="8">Major facilitator superfamily domain-containing protein</fullName>
    </submittedName>
</protein>
<keyword evidence="3 6" id="KW-1133">Transmembrane helix</keyword>
<comment type="caution">
    <text evidence="8">The sequence shown here is derived from an EMBL/GenBank/DDBJ whole genome shotgun (WGS) entry which is preliminary data.</text>
</comment>
<feature type="compositionally biased region" description="Low complexity" evidence="5">
    <location>
        <begin position="1"/>
        <end position="15"/>
    </location>
</feature>
<dbReference type="InParanoid" id="A0A1Y2BDL8"/>
<dbReference type="STRING" id="71784.A0A1Y2BDL8"/>
<evidence type="ECO:0000256" key="3">
    <source>
        <dbReference type="ARBA" id="ARBA00022989"/>
    </source>
</evidence>
<feature type="transmembrane region" description="Helical" evidence="6">
    <location>
        <begin position="157"/>
        <end position="176"/>
    </location>
</feature>